<dbReference type="Pfam" id="PF01565">
    <property type="entry name" value="FAD_binding_4"/>
    <property type="match status" value="1"/>
</dbReference>
<dbReference type="Gene3D" id="3.30.465.10">
    <property type="match status" value="1"/>
</dbReference>
<dbReference type="InterPro" id="IPR016167">
    <property type="entry name" value="FAD-bd_PCMH_sub1"/>
</dbReference>
<accession>A0ABM5QLE1</accession>
<keyword evidence="14 17" id="KW-0131">Cell cycle</keyword>
<evidence type="ECO:0000259" key="18">
    <source>
        <dbReference type="PROSITE" id="PS51387"/>
    </source>
</evidence>
<dbReference type="EMBL" id="CP008944">
    <property type="protein sequence ID" value="AIG63581.1"/>
    <property type="molecule type" value="Genomic_DNA"/>
</dbReference>
<dbReference type="NCBIfam" id="NF010478">
    <property type="entry name" value="PRK13903.1"/>
    <property type="match status" value="1"/>
</dbReference>
<evidence type="ECO:0000256" key="14">
    <source>
        <dbReference type="ARBA" id="ARBA00023306"/>
    </source>
</evidence>
<feature type="active site" evidence="17">
    <location>
        <position position="178"/>
    </location>
</feature>
<dbReference type="Proteomes" id="UP000028504">
    <property type="component" value="Chromosome"/>
</dbReference>
<keyword evidence="20" id="KW-1185">Reference proteome</keyword>
<evidence type="ECO:0000313" key="20">
    <source>
        <dbReference type="Proteomes" id="UP000028504"/>
    </source>
</evidence>
<dbReference type="Pfam" id="PF02873">
    <property type="entry name" value="MurB_C"/>
    <property type="match status" value="1"/>
</dbReference>
<dbReference type="GO" id="GO:0008762">
    <property type="term" value="F:UDP-N-acetylmuramate dehydrogenase activity"/>
    <property type="evidence" value="ECO:0007669"/>
    <property type="project" value="UniProtKB-EC"/>
</dbReference>
<evidence type="ECO:0000256" key="1">
    <source>
        <dbReference type="ARBA" id="ARBA00001974"/>
    </source>
</evidence>
<dbReference type="InterPro" id="IPR016166">
    <property type="entry name" value="FAD-bd_PCMH"/>
</dbReference>
<evidence type="ECO:0000256" key="17">
    <source>
        <dbReference type="HAMAP-Rule" id="MF_00037"/>
    </source>
</evidence>
<evidence type="ECO:0000256" key="16">
    <source>
        <dbReference type="ARBA" id="ARBA00048914"/>
    </source>
</evidence>
<dbReference type="InterPro" id="IPR016169">
    <property type="entry name" value="FAD-bd_PCMH_sub2"/>
</dbReference>
<dbReference type="Gene3D" id="3.90.78.10">
    <property type="entry name" value="UDP-N-acetylenolpyruvoylglucosamine reductase, C-terminal domain"/>
    <property type="match status" value="1"/>
</dbReference>
<comment type="cofactor">
    <cofactor evidence="1 17">
        <name>FAD</name>
        <dbReference type="ChEBI" id="CHEBI:57692"/>
    </cofactor>
</comment>
<evidence type="ECO:0000256" key="13">
    <source>
        <dbReference type="ARBA" id="ARBA00023002"/>
    </source>
</evidence>
<keyword evidence="11 17" id="KW-0133">Cell shape</keyword>
<evidence type="ECO:0000256" key="11">
    <source>
        <dbReference type="ARBA" id="ARBA00022960"/>
    </source>
</evidence>
<sequence>MTPPDGLARDLAAIDGAKIDRDTTFAELTTLRLGGSPIATVRCRTRQALADAVALLDAAGVPALVVGGGSNLVVADGDVGCVAVVAECAEVTVDAARGRVIAEAGAVFDDVVAQTVAAGLGGLECLSGIPGSIGATPVQNVGAYGAEIAEVLSGVQLFDRRSGSASWVEPEALELSYRYSNLKFTQRAVVLAVELRLSADGLSAPLRFGALASALGATGADQRFPAADVRREVLRLRAGKGMVLDEADHDTWSAGSFFTNPIVSPALAQQVCDAVRATLGGAEADRMPRYPAGEQVKLSAAWLIERAGFPRGFPGQGAPVRLSTKHTLALTNRGGATTQDLVELARRVRDGVRTAFGVELRPEPVWVGVGIDAAG</sequence>
<dbReference type="SUPFAM" id="SSF56176">
    <property type="entry name" value="FAD-binding/transporter-associated domain-like"/>
    <property type="match status" value="1"/>
</dbReference>
<keyword evidence="15 17" id="KW-0961">Cell wall biogenesis/degradation</keyword>
<organism evidence="19 20">
    <name type="scientific">Corynebacterium atypicum</name>
    <dbReference type="NCBI Taxonomy" id="191610"/>
    <lineage>
        <taxon>Bacteria</taxon>
        <taxon>Bacillati</taxon>
        <taxon>Actinomycetota</taxon>
        <taxon>Actinomycetes</taxon>
        <taxon>Mycobacteriales</taxon>
        <taxon>Corynebacteriaceae</taxon>
        <taxon>Corynebacterium</taxon>
    </lineage>
</organism>
<dbReference type="InterPro" id="IPR006094">
    <property type="entry name" value="Oxid_FAD_bind_N"/>
</dbReference>
<dbReference type="PANTHER" id="PTHR21071">
    <property type="entry name" value="UDP-N-ACETYLENOLPYRUVOYLGLUCOSAMINE REDUCTASE"/>
    <property type="match status" value="1"/>
</dbReference>
<evidence type="ECO:0000256" key="2">
    <source>
        <dbReference type="ARBA" id="ARBA00003921"/>
    </source>
</evidence>
<dbReference type="PANTHER" id="PTHR21071:SF4">
    <property type="entry name" value="UDP-N-ACETYLENOLPYRUVOYLGLUCOSAMINE REDUCTASE"/>
    <property type="match status" value="1"/>
</dbReference>
<evidence type="ECO:0000256" key="10">
    <source>
        <dbReference type="ARBA" id="ARBA00022857"/>
    </source>
</evidence>
<evidence type="ECO:0000256" key="7">
    <source>
        <dbReference type="ARBA" id="ARBA00022618"/>
    </source>
</evidence>
<evidence type="ECO:0000313" key="19">
    <source>
        <dbReference type="EMBL" id="AIG63581.1"/>
    </source>
</evidence>
<dbReference type="InterPro" id="IPR036318">
    <property type="entry name" value="FAD-bd_PCMH-like_sf"/>
</dbReference>
<dbReference type="InterPro" id="IPR036635">
    <property type="entry name" value="MurB_C_sf"/>
</dbReference>
<reference evidence="19 20" key="1">
    <citation type="submission" date="2014-07" db="EMBL/GenBank/DDBJ databases">
        <title>Complete genome sequence of Corynebacterium atypicum DSM 44849: identifiction of the mycolic acid biosynthesis genes.</title>
        <authorList>
            <person name="Tippelt A."/>
            <person name="Mollmann S."/>
            <person name="Albersmeier A."/>
            <person name="Jaenicke S."/>
            <person name="Ruckert C."/>
            <person name="Tauch A."/>
        </authorList>
    </citation>
    <scope>NUCLEOTIDE SEQUENCE [LARGE SCALE GENOMIC DNA]</scope>
    <source>
        <strain evidence="19 20">R2070</strain>
    </source>
</reference>
<comment type="subcellular location">
    <subcellularLocation>
        <location evidence="3 17">Cytoplasm</location>
    </subcellularLocation>
</comment>
<evidence type="ECO:0000256" key="6">
    <source>
        <dbReference type="ARBA" id="ARBA00022490"/>
    </source>
</evidence>
<gene>
    <name evidence="17 19" type="primary">murB</name>
    <name evidence="19" type="ORF">CATYP_01560</name>
</gene>
<keyword evidence="12 17" id="KW-0573">Peptidoglycan synthesis</keyword>
<comment type="similarity">
    <text evidence="5 17">Belongs to the MurB family.</text>
</comment>
<keyword evidence="10 17" id="KW-0521">NADP</keyword>
<dbReference type="InterPro" id="IPR011601">
    <property type="entry name" value="MurB_C"/>
</dbReference>
<evidence type="ECO:0000256" key="5">
    <source>
        <dbReference type="ARBA" id="ARBA00010485"/>
    </source>
</evidence>
<protein>
    <recommendedName>
        <fullName evidence="17">UDP-N-acetylenolpyruvoylglucosamine reductase</fullName>
        <ecNumber evidence="17">1.3.1.98</ecNumber>
    </recommendedName>
    <alternativeName>
        <fullName evidence="17">UDP-N-acetylmuramate dehydrogenase</fullName>
    </alternativeName>
</protein>
<dbReference type="InterPro" id="IPR003170">
    <property type="entry name" value="MurB"/>
</dbReference>
<dbReference type="PROSITE" id="PS51387">
    <property type="entry name" value="FAD_PCMH"/>
    <property type="match status" value="1"/>
</dbReference>
<evidence type="ECO:0000256" key="12">
    <source>
        <dbReference type="ARBA" id="ARBA00022984"/>
    </source>
</evidence>
<keyword evidence="13 17" id="KW-0560">Oxidoreductase</keyword>
<comment type="catalytic activity">
    <reaction evidence="16 17">
        <text>UDP-N-acetyl-alpha-D-muramate + NADP(+) = UDP-N-acetyl-3-O-(1-carboxyvinyl)-alpha-D-glucosamine + NADPH + H(+)</text>
        <dbReference type="Rhea" id="RHEA:12248"/>
        <dbReference type="ChEBI" id="CHEBI:15378"/>
        <dbReference type="ChEBI" id="CHEBI:57783"/>
        <dbReference type="ChEBI" id="CHEBI:58349"/>
        <dbReference type="ChEBI" id="CHEBI:68483"/>
        <dbReference type="ChEBI" id="CHEBI:70757"/>
        <dbReference type="EC" id="1.3.1.98"/>
    </reaction>
</comment>
<keyword evidence="9 17" id="KW-0274">FAD</keyword>
<feature type="active site" evidence="17">
    <location>
        <position position="363"/>
    </location>
</feature>
<comment type="pathway">
    <text evidence="4 17">Cell wall biogenesis; peptidoglycan biosynthesis.</text>
</comment>
<comment type="function">
    <text evidence="2 17">Cell wall formation.</text>
</comment>
<evidence type="ECO:0000256" key="3">
    <source>
        <dbReference type="ARBA" id="ARBA00004496"/>
    </source>
</evidence>
<evidence type="ECO:0000256" key="8">
    <source>
        <dbReference type="ARBA" id="ARBA00022630"/>
    </source>
</evidence>
<evidence type="ECO:0000256" key="9">
    <source>
        <dbReference type="ARBA" id="ARBA00022827"/>
    </source>
</evidence>
<feature type="active site" description="Proton donor" evidence="17">
    <location>
        <position position="256"/>
    </location>
</feature>
<dbReference type="SUPFAM" id="SSF56194">
    <property type="entry name" value="Uridine diphospho-N-Acetylenolpyruvylglucosamine reductase, MurB, C-terminal domain"/>
    <property type="match status" value="1"/>
</dbReference>
<name>A0ABM5QLE1_9CORY</name>
<keyword evidence="7 17" id="KW-0132">Cell division</keyword>
<proteinExistence type="inferred from homology"/>
<dbReference type="Gene3D" id="3.30.43.10">
    <property type="entry name" value="Uridine Diphospho-n-acetylenolpyruvylglucosamine Reductase, domain 2"/>
    <property type="match status" value="1"/>
</dbReference>
<dbReference type="EC" id="1.3.1.98" evidence="17"/>
<keyword evidence="6 17" id="KW-0963">Cytoplasm</keyword>
<feature type="domain" description="FAD-binding PCMH-type" evidence="18">
    <location>
        <begin position="33"/>
        <end position="200"/>
    </location>
</feature>
<evidence type="ECO:0000256" key="4">
    <source>
        <dbReference type="ARBA" id="ARBA00004752"/>
    </source>
</evidence>
<dbReference type="HAMAP" id="MF_00037">
    <property type="entry name" value="MurB"/>
    <property type="match status" value="1"/>
</dbReference>
<dbReference type="NCBIfam" id="TIGR00179">
    <property type="entry name" value="murB"/>
    <property type="match status" value="1"/>
</dbReference>
<evidence type="ECO:0000256" key="15">
    <source>
        <dbReference type="ARBA" id="ARBA00023316"/>
    </source>
</evidence>
<keyword evidence="8 17" id="KW-0285">Flavoprotein</keyword>